<dbReference type="OrthoDB" id="6228262at2"/>
<dbReference type="EMBL" id="LSNE01000005">
    <property type="protein sequence ID" value="KXI28869.1"/>
    <property type="molecule type" value="Genomic_DNA"/>
</dbReference>
<dbReference type="Proteomes" id="UP000070299">
    <property type="component" value="Unassembled WGS sequence"/>
</dbReference>
<feature type="signal peptide" evidence="1">
    <location>
        <begin position="1"/>
        <end position="24"/>
    </location>
</feature>
<dbReference type="AlphaFoldDB" id="A0A136A0W1"/>
<organism evidence="2 3">
    <name type="scientific">Paraglaciecola hydrolytica</name>
    <dbReference type="NCBI Taxonomy" id="1799789"/>
    <lineage>
        <taxon>Bacteria</taxon>
        <taxon>Pseudomonadati</taxon>
        <taxon>Pseudomonadota</taxon>
        <taxon>Gammaproteobacteria</taxon>
        <taxon>Alteromonadales</taxon>
        <taxon>Alteromonadaceae</taxon>
        <taxon>Paraglaciecola</taxon>
    </lineage>
</organism>
<evidence type="ECO:0000313" key="2">
    <source>
        <dbReference type="EMBL" id="KXI28869.1"/>
    </source>
</evidence>
<protein>
    <recommendedName>
        <fullName evidence="4">DUF4198 domain-containing protein</fullName>
    </recommendedName>
</protein>
<keyword evidence="3" id="KW-1185">Reference proteome</keyword>
<keyword evidence="1" id="KW-0732">Signal</keyword>
<gene>
    <name evidence="2" type="ORF">AX660_11795</name>
</gene>
<sequence>MKYRSLAVQFVCLMLLFTAINAKANNDSIVEFSVQKSIGFEEVPLVQIEVELSKTRDLHVAVQNMDGWQTVKRAMKRVNKSGKYHFEIPVDNLKPGQYRIDAYLTPKGKDWNDRLGETIHQELRVLNQAKLVESANFSARDKVKMVDFPKQVIGKEDVNLRVIFDITAARDLHLKLLNSDNQQELGALKFPVTTPGDMSLPLTNMTDDFPPGNYSWVIYLSETGKTTPIVEKYGKYFILKAAQ</sequence>
<evidence type="ECO:0000313" key="3">
    <source>
        <dbReference type="Proteomes" id="UP000070299"/>
    </source>
</evidence>
<feature type="chain" id="PRO_5007469284" description="DUF4198 domain-containing protein" evidence="1">
    <location>
        <begin position="25"/>
        <end position="243"/>
    </location>
</feature>
<dbReference type="RefSeq" id="WP_068375702.1">
    <property type="nucleotide sequence ID" value="NZ_LSNE01000005.1"/>
</dbReference>
<name>A0A136A0W1_9ALTE</name>
<comment type="caution">
    <text evidence="2">The sequence shown here is derived from an EMBL/GenBank/DDBJ whole genome shotgun (WGS) entry which is preliminary data.</text>
</comment>
<evidence type="ECO:0008006" key="4">
    <source>
        <dbReference type="Google" id="ProtNLM"/>
    </source>
</evidence>
<dbReference type="STRING" id="1799789.AX660_11795"/>
<proteinExistence type="predicted"/>
<reference evidence="3" key="1">
    <citation type="submission" date="2016-02" db="EMBL/GenBank/DDBJ databases">
        <authorList>
            <person name="Schultz-Johansen M."/>
            <person name="Glaring M.A."/>
            <person name="Bech P.K."/>
            <person name="Stougaard P."/>
        </authorList>
    </citation>
    <scope>NUCLEOTIDE SEQUENCE [LARGE SCALE GENOMIC DNA]</scope>
    <source>
        <strain evidence="3">S66</strain>
    </source>
</reference>
<evidence type="ECO:0000256" key="1">
    <source>
        <dbReference type="SAM" id="SignalP"/>
    </source>
</evidence>
<accession>A0A136A0W1</accession>